<keyword evidence="2" id="KW-0813">Transport</keyword>
<proteinExistence type="inferred from homology"/>
<dbReference type="EMBL" id="JACHJB010000002">
    <property type="protein sequence ID" value="MBB6347819.1"/>
    <property type="molecule type" value="Genomic_DNA"/>
</dbReference>
<dbReference type="GO" id="GO:0016887">
    <property type="term" value="F:ATP hydrolysis activity"/>
    <property type="evidence" value="ECO:0007669"/>
    <property type="project" value="InterPro"/>
</dbReference>
<dbReference type="NCBIfam" id="TIGR01188">
    <property type="entry name" value="drrA"/>
    <property type="match status" value="1"/>
</dbReference>
<dbReference type="Proteomes" id="UP000583800">
    <property type="component" value="Unassembled WGS sequence"/>
</dbReference>
<gene>
    <name evidence="11" type="ORF">FHU36_004364</name>
</gene>
<dbReference type="PANTHER" id="PTHR42711">
    <property type="entry name" value="ABC TRANSPORTER ATP-BINDING PROTEIN"/>
    <property type="match status" value="1"/>
</dbReference>
<dbReference type="InterPro" id="IPR003439">
    <property type="entry name" value="ABC_transporter-like_ATP-bd"/>
</dbReference>
<dbReference type="GO" id="GO:0046677">
    <property type="term" value="P:response to antibiotic"/>
    <property type="evidence" value="ECO:0007669"/>
    <property type="project" value="UniProtKB-KW"/>
</dbReference>
<dbReference type="SUPFAM" id="SSF52540">
    <property type="entry name" value="P-loop containing nucleoside triphosphate hydrolases"/>
    <property type="match status" value="1"/>
</dbReference>
<keyword evidence="8" id="KW-0046">Antibiotic resistance</keyword>
<dbReference type="GO" id="GO:1900753">
    <property type="term" value="P:doxorubicin transport"/>
    <property type="evidence" value="ECO:0007669"/>
    <property type="project" value="InterPro"/>
</dbReference>
<keyword evidence="12" id="KW-1185">Reference proteome</keyword>
<evidence type="ECO:0000256" key="7">
    <source>
        <dbReference type="ARBA" id="ARBA00023136"/>
    </source>
</evidence>
<dbReference type="AlphaFoldDB" id="A0A7X0C6T0"/>
<evidence type="ECO:0000256" key="2">
    <source>
        <dbReference type="ARBA" id="ARBA00022448"/>
    </source>
</evidence>
<dbReference type="Gene3D" id="3.40.50.300">
    <property type="entry name" value="P-loop containing nucleotide triphosphate hydrolases"/>
    <property type="match status" value="1"/>
</dbReference>
<dbReference type="PANTHER" id="PTHR42711:SF19">
    <property type="entry name" value="DOXORUBICIN RESISTANCE ATP-BINDING PROTEIN DRRA"/>
    <property type="match status" value="1"/>
</dbReference>
<dbReference type="GO" id="GO:0043215">
    <property type="term" value="P:daunorubicin transport"/>
    <property type="evidence" value="ECO:0007669"/>
    <property type="project" value="InterPro"/>
</dbReference>
<sequence>MTAIVELDRLSKSFGSTTALDGVSFEVSQGSVLGLLGPNGAGKTTLINCLTTLIRPDSGTARIAGFDLVSEPERVRGSIAATGQFAAVDELLTARENLVFFARLLKLGKSRARERAGRLIEEFGLGEQADKPVRTLSGGTRRRLDLAVSLVVERPVLFLDEPTTGLDLHSRDALWDRVRALRAAGVTILLTTQYLEEADALADRIVMIDHSRVIAEGTPEELKDRVGGGAVCEVQIADPDRRAKALAVLDDAAEVDGAVVLPADGIGVLARVIRSLEGAGIEPDDLTMRRPTLDDVFRALTGRPD</sequence>
<evidence type="ECO:0000313" key="11">
    <source>
        <dbReference type="EMBL" id="MBB6347819.1"/>
    </source>
</evidence>
<evidence type="ECO:0000256" key="3">
    <source>
        <dbReference type="ARBA" id="ARBA00022475"/>
    </source>
</evidence>
<dbReference type="PROSITE" id="PS50893">
    <property type="entry name" value="ABC_TRANSPORTER_2"/>
    <property type="match status" value="1"/>
</dbReference>
<keyword evidence="5 11" id="KW-0067">ATP-binding</keyword>
<evidence type="ECO:0000256" key="4">
    <source>
        <dbReference type="ARBA" id="ARBA00022741"/>
    </source>
</evidence>
<dbReference type="InterPro" id="IPR005894">
    <property type="entry name" value="DrrA"/>
</dbReference>
<keyword evidence="7" id="KW-0472">Membrane</keyword>
<organism evidence="11 12">
    <name type="scientific">Nonomuraea muscovyensis</name>
    <dbReference type="NCBI Taxonomy" id="1124761"/>
    <lineage>
        <taxon>Bacteria</taxon>
        <taxon>Bacillati</taxon>
        <taxon>Actinomycetota</taxon>
        <taxon>Actinomycetes</taxon>
        <taxon>Streptosporangiales</taxon>
        <taxon>Streptosporangiaceae</taxon>
        <taxon>Nonomuraea</taxon>
    </lineage>
</organism>
<keyword evidence="4" id="KW-0547">Nucleotide-binding</keyword>
<dbReference type="InterPro" id="IPR003593">
    <property type="entry name" value="AAA+_ATPase"/>
</dbReference>
<dbReference type="RefSeq" id="WP_185085700.1">
    <property type="nucleotide sequence ID" value="NZ_JACHJB010000002.1"/>
</dbReference>
<dbReference type="SMART" id="SM00382">
    <property type="entry name" value="AAA"/>
    <property type="match status" value="1"/>
</dbReference>
<evidence type="ECO:0000256" key="1">
    <source>
        <dbReference type="ARBA" id="ARBA00004202"/>
    </source>
</evidence>
<reference evidence="11 12" key="1">
    <citation type="submission" date="2020-08" db="EMBL/GenBank/DDBJ databases">
        <title>Sequencing the genomes of 1000 actinobacteria strains.</title>
        <authorList>
            <person name="Klenk H.-P."/>
        </authorList>
    </citation>
    <scope>NUCLEOTIDE SEQUENCE [LARGE SCALE GENOMIC DNA]</scope>
    <source>
        <strain evidence="11 12">DSM 45913</strain>
    </source>
</reference>
<keyword evidence="6" id="KW-1278">Translocase</keyword>
<name>A0A7X0C6T0_9ACTN</name>
<evidence type="ECO:0000256" key="6">
    <source>
        <dbReference type="ARBA" id="ARBA00022967"/>
    </source>
</evidence>
<evidence type="ECO:0000256" key="8">
    <source>
        <dbReference type="ARBA" id="ARBA00023251"/>
    </source>
</evidence>
<dbReference type="FunFam" id="3.40.50.300:FF:000589">
    <property type="entry name" value="ABC transporter, ATP-binding subunit"/>
    <property type="match status" value="1"/>
</dbReference>
<dbReference type="Pfam" id="PF00005">
    <property type="entry name" value="ABC_tran"/>
    <property type="match status" value="1"/>
</dbReference>
<dbReference type="GO" id="GO:0005524">
    <property type="term" value="F:ATP binding"/>
    <property type="evidence" value="ECO:0007669"/>
    <property type="project" value="UniProtKB-KW"/>
</dbReference>
<protein>
    <submittedName>
        <fullName evidence="11">ABC-2 type transport system ATP-binding protein</fullName>
    </submittedName>
</protein>
<evidence type="ECO:0000256" key="9">
    <source>
        <dbReference type="ARBA" id="ARBA00049985"/>
    </source>
</evidence>
<comment type="caution">
    <text evidence="11">The sequence shown here is derived from an EMBL/GenBank/DDBJ whole genome shotgun (WGS) entry which is preliminary data.</text>
</comment>
<comment type="similarity">
    <text evidence="9">Belongs to the ABC transporter superfamily. Drug exporter-1 (DrugE1) (TC 3.A.1.105) family.</text>
</comment>
<evidence type="ECO:0000313" key="12">
    <source>
        <dbReference type="Proteomes" id="UP000583800"/>
    </source>
</evidence>
<feature type="domain" description="ABC transporter" evidence="10">
    <location>
        <begin position="5"/>
        <end position="235"/>
    </location>
</feature>
<keyword evidence="3" id="KW-1003">Cell membrane</keyword>
<comment type="subcellular location">
    <subcellularLocation>
        <location evidence="1">Cell membrane</location>
        <topology evidence="1">Peripheral membrane protein</topology>
    </subcellularLocation>
</comment>
<dbReference type="InterPro" id="IPR050763">
    <property type="entry name" value="ABC_transporter_ATP-binding"/>
</dbReference>
<evidence type="ECO:0000256" key="5">
    <source>
        <dbReference type="ARBA" id="ARBA00022840"/>
    </source>
</evidence>
<dbReference type="GO" id="GO:0005886">
    <property type="term" value="C:plasma membrane"/>
    <property type="evidence" value="ECO:0007669"/>
    <property type="project" value="UniProtKB-SubCell"/>
</dbReference>
<accession>A0A7X0C6T0</accession>
<dbReference type="InterPro" id="IPR027417">
    <property type="entry name" value="P-loop_NTPase"/>
</dbReference>
<evidence type="ECO:0000259" key="10">
    <source>
        <dbReference type="PROSITE" id="PS50893"/>
    </source>
</evidence>